<comment type="caution">
    <text evidence="2">The sequence shown here is derived from an EMBL/GenBank/DDBJ whole genome shotgun (WGS) entry which is preliminary data.</text>
</comment>
<reference evidence="2 3" key="1">
    <citation type="submission" date="2018-12" db="EMBL/GenBank/DDBJ databases">
        <authorList>
            <person name="Yang Y."/>
        </authorList>
    </citation>
    <scope>NUCLEOTIDE SEQUENCE [LARGE SCALE GENOMIC DNA]</scope>
    <source>
        <strain evidence="2 3">L-25-5w-1</strain>
    </source>
</reference>
<keyword evidence="1" id="KW-1133">Transmembrane helix</keyword>
<dbReference type="Proteomes" id="UP000277007">
    <property type="component" value="Unassembled WGS sequence"/>
</dbReference>
<feature type="transmembrane region" description="Helical" evidence="1">
    <location>
        <begin position="54"/>
        <end position="72"/>
    </location>
</feature>
<feature type="transmembrane region" description="Helical" evidence="1">
    <location>
        <begin position="30"/>
        <end position="48"/>
    </location>
</feature>
<evidence type="ECO:0000313" key="2">
    <source>
        <dbReference type="EMBL" id="RTR15022.1"/>
    </source>
</evidence>
<keyword evidence="1" id="KW-0812">Transmembrane</keyword>
<dbReference type="RefSeq" id="WP_126620015.1">
    <property type="nucleotide sequence ID" value="NZ_JBHUCY010000040.1"/>
</dbReference>
<organism evidence="2 3">
    <name type="scientific">Azospirillum griseum</name>
    <dbReference type="NCBI Taxonomy" id="2496639"/>
    <lineage>
        <taxon>Bacteria</taxon>
        <taxon>Pseudomonadati</taxon>
        <taxon>Pseudomonadota</taxon>
        <taxon>Alphaproteobacteria</taxon>
        <taxon>Rhodospirillales</taxon>
        <taxon>Azospirillaceae</taxon>
        <taxon>Azospirillum</taxon>
    </lineage>
</organism>
<dbReference type="AlphaFoldDB" id="A0A3S0K1J6"/>
<evidence type="ECO:0000256" key="1">
    <source>
        <dbReference type="SAM" id="Phobius"/>
    </source>
</evidence>
<keyword evidence="1" id="KW-0472">Membrane</keyword>
<name>A0A3S0K1J6_9PROT</name>
<keyword evidence="3" id="KW-1185">Reference proteome</keyword>
<proteinExistence type="predicted"/>
<sequence>MTDHAAYADDFLGVDENPSGLIDNWGNSPFVVFPALVLLLIMPLAILFHPTWIVLPAVLWSFGMIATIIRLTRG</sequence>
<accession>A0A3S0K1J6</accession>
<dbReference type="EMBL" id="RXMA01000036">
    <property type="protein sequence ID" value="RTR15022.1"/>
    <property type="molecule type" value="Genomic_DNA"/>
</dbReference>
<gene>
    <name evidence="2" type="ORF">EJ903_23395</name>
</gene>
<evidence type="ECO:0000313" key="3">
    <source>
        <dbReference type="Proteomes" id="UP000277007"/>
    </source>
</evidence>
<protein>
    <submittedName>
        <fullName evidence="2">Uncharacterized protein</fullName>
    </submittedName>
</protein>